<dbReference type="EMBL" id="KL251847">
    <property type="protein sequence ID" value="KGB41377.1"/>
    <property type="molecule type" value="Genomic_DNA"/>
</dbReference>
<sequence>MAIAEASLDVNRCAKVLAKECTDRRIRSFVVVHYIFNSSIHTLKDDSWFEAPLQSELDCEDQENTESLVGNAQNLMQSVIEALHIAEGASIKMRVNNGQKFIWHPRIKSNSYYHNNNKQLHSIVPLFGNVSLEQIPDGHLVRVVGMVQDMFNAELFMDSFRLSANDNTTRSLRVKESEYTSPITTSGQKRHLNEPTEVIHKKPKSTAMETNPNQVKPRKHFPLIEEENNDQKIGALLRVYDTVQTQLKINDIVEVYGILEHARLCDALPEDSCEPEEKCNEPLPRIHALIVHSLTHNNPLVCNNTSIISISKNVNDIQLIRIKLMQILTTLFNGDQIVAEYVLLHLISTRLTIDSQYPNHLPAMNVYASRSIATKSSSNNIDKYLLSELYNRLHNFLPQLVTHLATVNLTIKSLNDGPCLFPIRDMNKGHLNPGRLQLPQGTEILINELEMDSGQLQQKGLLNFQALSSVAINQRLLYDFQFYTQDWDTNVRVLILSIVPSLIKSNLSLPWEPESFDNIENDVHSNISETELDDMRKYLTILSLSNENYSMDSELQERINHDFVQWRRDKSTYIEADEFAVMLCLLRFHCLTYGLQSPTLEHWLHIVELESKRKSRIALSKLQTS</sequence>
<dbReference type="PANTHER" id="PTHR13489">
    <property type="entry name" value="MINI-CHROMOSOME MAINTENANCE COMPLEX-BINDING PROTEIN"/>
    <property type="match status" value="1"/>
</dbReference>
<evidence type="ECO:0000256" key="7">
    <source>
        <dbReference type="ARBA" id="ARBA00023242"/>
    </source>
</evidence>
<evidence type="ECO:0000256" key="5">
    <source>
        <dbReference type="ARBA" id="ARBA00015405"/>
    </source>
</evidence>
<evidence type="ECO:0000256" key="6">
    <source>
        <dbReference type="ARBA" id="ARBA00022490"/>
    </source>
</evidence>
<gene>
    <name evidence="9" type="ORF">MS3_09890</name>
</gene>
<dbReference type="GO" id="GO:0005634">
    <property type="term" value="C:nucleus"/>
    <property type="evidence" value="ECO:0007669"/>
    <property type="project" value="UniProtKB-SubCell"/>
</dbReference>
<proteinExistence type="inferred from homology"/>
<evidence type="ECO:0000256" key="2">
    <source>
        <dbReference type="ARBA" id="ARBA00004496"/>
    </source>
</evidence>
<comment type="similarity">
    <text evidence="4">Belongs to the vinculin/alpha-catenin family.</text>
</comment>
<dbReference type="AlphaFoldDB" id="A0A095A3G7"/>
<comment type="similarity">
    <text evidence="3">Belongs to the MCMBP family.</text>
</comment>
<dbReference type="Pfam" id="PF09739">
    <property type="entry name" value="MCM_bind"/>
    <property type="match status" value="1"/>
</dbReference>
<organism evidence="9">
    <name type="scientific">Schistosoma haematobium</name>
    <name type="common">Blood fluke</name>
    <dbReference type="NCBI Taxonomy" id="6185"/>
    <lineage>
        <taxon>Eukaryota</taxon>
        <taxon>Metazoa</taxon>
        <taxon>Spiralia</taxon>
        <taxon>Lophotrochozoa</taxon>
        <taxon>Platyhelminthes</taxon>
        <taxon>Trematoda</taxon>
        <taxon>Digenea</taxon>
        <taxon>Strigeidida</taxon>
        <taxon>Schistosomatoidea</taxon>
        <taxon>Schistosomatidae</taxon>
        <taxon>Schistosoma</taxon>
    </lineage>
</organism>
<evidence type="ECO:0000313" key="9">
    <source>
        <dbReference type="EMBL" id="KGB41377.1"/>
    </source>
</evidence>
<dbReference type="Pfam" id="PF01044">
    <property type="entry name" value="Vinculin"/>
    <property type="match status" value="1"/>
</dbReference>
<dbReference type="GO" id="GO:0003682">
    <property type="term" value="F:chromatin binding"/>
    <property type="evidence" value="ECO:0007669"/>
    <property type="project" value="TreeGrafter"/>
</dbReference>
<dbReference type="SUPFAM" id="SSF47220">
    <property type="entry name" value="alpha-catenin/vinculin-like"/>
    <property type="match status" value="1"/>
</dbReference>
<dbReference type="GO" id="GO:0006261">
    <property type="term" value="P:DNA-templated DNA replication"/>
    <property type="evidence" value="ECO:0007669"/>
    <property type="project" value="TreeGrafter"/>
</dbReference>
<evidence type="ECO:0000256" key="3">
    <source>
        <dbReference type="ARBA" id="ARBA00007925"/>
    </source>
</evidence>
<dbReference type="STRING" id="6185.A0A095A3G7"/>
<name>A0A095A3G7_SCHHA</name>
<dbReference type="GO" id="GO:0005737">
    <property type="term" value="C:cytoplasm"/>
    <property type="evidence" value="ECO:0007669"/>
    <property type="project" value="UniProtKB-SubCell"/>
</dbReference>
<protein>
    <recommendedName>
        <fullName evidence="5">Mini-chromosome maintenance complex-binding protein</fullName>
    </recommendedName>
</protein>
<accession>A0A095A3G7</accession>
<evidence type="ECO:0000256" key="1">
    <source>
        <dbReference type="ARBA" id="ARBA00004123"/>
    </source>
</evidence>
<dbReference type="InterPro" id="IPR019140">
    <property type="entry name" value="MCM_complex-bd"/>
</dbReference>
<dbReference type="PRINTS" id="PR00806">
    <property type="entry name" value="VINCULIN"/>
</dbReference>
<keyword evidence="6" id="KW-0963">Cytoplasm</keyword>
<feature type="region of interest" description="Disordered" evidence="8">
    <location>
        <begin position="176"/>
        <end position="215"/>
    </location>
</feature>
<reference evidence="9" key="1">
    <citation type="journal article" date="2012" name="Nat. Genet.">
        <title>Whole-genome sequence of Schistosoma haematobium.</title>
        <authorList>
            <person name="Young N.D."/>
            <person name="Jex A.R."/>
            <person name="Li B."/>
            <person name="Liu S."/>
            <person name="Yang L."/>
            <person name="Xiong Z."/>
            <person name="Li Y."/>
            <person name="Cantacessi C."/>
            <person name="Hall R.S."/>
            <person name="Xu X."/>
            <person name="Chen F."/>
            <person name="Wu X."/>
            <person name="Zerlotini A."/>
            <person name="Oliveira G."/>
            <person name="Hofmann A."/>
            <person name="Zhang G."/>
            <person name="Fang X."/>
            <person name="Kang Y."/>
            <person name="Campbell B.E."/>
            <person name="Loukas A."/>
            <person name="Ranganathan S."/>
            <person name="Rollinson D."/>
            <person name="Rinaldi G."/>
            <person name="Brindley P.J."/>
            <person name="Yang H."/>
            <person name="Wang J."/>
            <person name="Wang J."/>
            <person name="Gasser R.B."/>
        </authorList>
    </citation>
    <scope>NUCLEOTIDE SEQUENCE [LARGE SCALE GENOMIC DNA]</scope>
</reference>
<dbReference type="InterPro" id="IPR006077">
    <property type="entry name" value="Vinculin/catenin"/>
</dbReference>
<dbReference type="InterPro" id="IPR036723">
    <property type="entry name" value="Alpha-catenin/vinculin-like_sf"/>
</dbReference>
<keyword evidence="7" id="KW-0539">Nucleus</keyword>
<feature type="compositionally biased region" description="Basic and acidic residues" evidence="8">
    <location>
        <begin position="191"/>
        <end position="200"/>
    </location>
</feature>
<dbReference type="GO" id="GO:0051015">
    <property type="term" value="F:actin filament binding"/>
    <property type="evidence" value="ECO:0007669"/>
    <property type="project" value="InterPro"/>
</dbReference>
<dbReference type="Gene3D" id="1.20.120.230">
    <property type="entry name" value="Alpha-catenin/vinculin-like"/>
    <property type="match status" value="1"/>
</dbReference>
<dbReference type="GO" id="GO:0007155">
    <property type="term" value="P:cell adhesion"/>
    <property type="evidence" value="ECO:0007669"/>
    <property type="project" value="InterPro"/>
</dbReference>
<comment type="subcellular location">
    <subcellularLocation>
        <location evidence="2">Cytoplasm</location>
    </subcellularLocation>
    <subcellularLocation>
        <location evidence="1">Nucleus</location>
    </subcellularLocation>
</comment>
<evidence type="ECO:0000256" key="8">
    <source>
        <dbReference type="SAM" id="MobiDB-lite"/>
    </source>
</evidence>
<evidence type="ECO:0000256" key="4">
    <source>
        <dbReference type="ARBA" id="ARBA00008376"/>
    </source>
</evidence>
<dbReference type="PANTHER" id="PTHR13489:SF0">
    <property type="entry name" value="MINI-CHROMOSOME MAINTENANCE COMPLEX-BINDING PROTEIN"/>
    <property type="match status" value="1"/>
</dbReference>